<keyword evidence="2 9" id="KW-0813">Transport</keyword>
<evidence type="ECO:0000256" key="5">
    <source>
        <dbReference type="ARBA" id="ARBA00022692"/>
    </source>
</evidence>
<evidence type="ECO:0000256" key="4">
    <source>
        <dbReference type="ARBA" id="ARBA00022519"/>
    </source>
</evidence>
<feature type="domain" description="Tripartite ATP-independent periplasmic transporters DctQ component" evidence="10">
    <location>
        <begin position="47"/>
        <end position="180"/>
    </location>
</feature>
<evidence type="ECO:0000313" key="12">
    <source>
        <dbReference type="Proteomes" id="UP000053791"/>
    </source>
</evidence>
<dbReference type="STRING" id="1685379.AVO45_17305"/>
<gene>
    <name evidence="11" type="ORF">AVO45_17305</name>
</gene>
<keyword evidence="12" id="KW-1185">Reference proteome</keyword>
<evidence type="ECO:0000259" key="10">
    <source>
        <dbReference type="Pfam" id="PF04290"/>
    </source>
</evidence>
<comment type="caution">
    <text evidence="11">The sequence shown here is derived from an EMBL/GenBank/DDBJ whole genome shotgun (WGS) entry which is preliminary data.</text>
</comment>
<comment type="function">
    <text evidence="9">Part of the tripartite ATP-independent periplasmic (TRAP) transport system.</text>
</comment>
<keyword evidence="5 9" id="KW-0812">Transmembrane</keyword>
<dbReference type="EMBL" id="LQBQ01000003">
    <property type="protein sequence ID" value="KUJ85260.1"/>
    <property type="molecule type" value="Genomic_DNA"/>
</dbReference>
<evidence type="ECO:0000256" key="9">
    <source>
        <dbReference type="RuleBase" id="RU369079"/>
    </source>
</evidence>
<feature type="transmembrane region" description="Helical" evidence="9">
    <location>
        <begin position="110"/>
        <end position="135"/>
    </location>
</feature>
<evidence type="ECO:0000256" key="2">
    <source>
        <dbReference type="ARBA" id="ARBA00022448"/>
    </source>
</evidence>
<dbReference type="RefSeq" id="WP_068344926.1">
    <property type="nucleotide sequence ID" value="NZ_LQBQ01000003.1"/>
</dbReference>
<evidence type="ECO:0000256" key="3">
    <source>
        <dbReference type="ARBA" id="ARBA00022475"/>
    </source>
</evidence>
<proteinExistence type="inferred from homology"/>
<dbReference type="AlphaFoldDB" id="A0A0X3UHM5"/>
<comment type="similarity">
    <text evidence="8 9">Belongs to the TRAP transporter small permease family.</text>
</comment>
<dbReference type="OrthoDB" id="9794346at2"/>
<reference evidence="11 12" key="1">
    <citation type="submission" date="2015-12" db="EMBL/GenBank/DDBJ databases">
        <authorList>
            <person name="Shamseldin A."/>
            <person name="Moawad H."/>
            <person name="Abd El-Rahim W.M."/>
            <person name="Sadowsky M.J."/>
        </authorList>
    </citation>
    <scope>NUCLEOTIDE SEQUENCE [LARGE SCALE GENOMIC DNA]</scope>
    <source>
        <strain evidence="11 12">ZGT118</strain>
    </source>
</reference>
<dbReference type="PANTHER" id="PTHR35011">
    <property type="entry name" value="2,3-DIKETO-L-GULONATE TRAP TRANSPORTER SMALL PERMEASE PROTEIN YIAM"/>
    <property type="match status" value="1"/>
</dbReference>
<dbReference type="Proteomes" id="UP000053791">
    <property type="component" value="Unassembled WGS sequence"/>
</dbReference>
<accession>A0A0X3UHM5</accession>
<keyword evidence="4 9" id="KW-0997">Cell inner membrane</keyword>
<evidence type="ECO:0000256" key="1">
    <source>
        <dbReference type="ARBA" id="ARBA00004429"/>
    </source>
</evidence>
<organism evidence="11 12">
    <name type="scientific">Ruegeria marisrubri</name>
    <dbReference type="NCBI Taxonomy" id="1685379"/>
    <lineage>
        <taxon>Bacteria</taxon>
        <taxon>Pseudomonadati</taxon>
        <taxon>Pseudomonadota</taxon>
        <taxon>Alphaproteobacteria</taxon>
        <taxon>Rhodobacterales</taxon>
        <taxon>Roseobacteraceae</taxon>
        <taxon>Ruegeria</taxon>
    </lineage>
</organism>
<dbReference type="InterPro" id="IPR055348">
    <property type="entry name" value="DctQ"/>
</dbReference>
<dbReference type="PANTHER" id="PTHR35011:SF4">
    <property type="entry name" value="SLL1102 PROTEIN"/>
    <property type="match status" value="1"/>
</dbReference>
<dbReference type="Pfam" id="PF04290">
    <property type="entry name" value="DctQ"/>
    <property type="match status" value="1"/>
</dbReference>
<evidence type="ECO:0000256" key="6">
    <source>
        <dbReference type="ARBA" id="ARBA00022989"/>
    </source>
</evidence>
<feature type="transmembrane region" description="Helical" evidence="9">
    <location>
        <begin position="155"/>
        <end position="174"/>
    </location>
</feature>
<comment type="subunit">
    <text evidence="9">The complex comprises the extracytoplasmic solute receptor protein and the two transmembrane proteins.</text>
</comment>
<keyword evidence="3" id="KW-1003">Cell membrane</keyword>
<evidence type="ECO:0000313" key="11">
    <source>
        <dbReference type="EMBL" id="KUJ85260.1"/>
    </source>
</evidence>
<dbReference type="GO" id="GO:0022857">
    <property type="term" value="F:transmembrane transporter activity"/>
    <property type="evidence" value="ECO:0007669"/>
    <property type="project" value="UniProtKB-UniRule"/>
</dbReference>
<sequence length="188" mass="20755">MSPPEATEIGDAGLKLDDKLPATAFSRWADQLVIRLGLLSSAVWGVLVLAILTGVFQRHLLSQGTIFIEEFQWHLYAVGIAFAIAFCMANDSHIRVDVLSRNFSMRRSAWVESIGIVVLLLPYALFVLWNGILFVNTAYQSGEVSLAPDGLGHRWIIKSMLPIAFGLLTLASLSRLTRCIAFLRNPAN</sequence>
<keyword evidence="6 9" id="KW-1133">Transmembrane helix</keyword>
<feature type="transmembrane region" description="Helical" evidence="9">
    <location>
        <begin position="71"/>
        <end position="89"/>
    </location>
</feature>
<name>A0A0X3UHM5_9RHOB</name>
<comment type="subcellular location">
    <subcellularLocation>
        <location evidence="1 9">Cell inner membrane</location>
        <topology evidence="1 9">Multi-pass membrane protein</topology>
    </subcellularLocation>
</comment>
<dbReference type="InterPro" id="IPR007387">
    <property type="entry name" value="TRAP_DctQ"/>
</dbReference>
<keyword evidence="7 9" id="KW-0472">Membrane</keyword>
<evidence type="ECO:0000256" key="7">
    <source>
        <dbReference type="ARBA" id="ARBA00023136"/>
    </source>
</evidence>
<evidence type="ECO:0000256" key="8">
    <source>
        <dbReference type="ARBA" id="ARBA00038436"/>
    </source>
</evidence>
<feature type="transmembrane region" description="Helical" evidence="9">
    <location>
        <begin position="36"/>
        <end position="56"/>
    </location>
</feature>
<protein>
    <recommendedName>
        <fullName evidence="9">TRAP transporter small permease protein</fullName>
    </recommendedName>
</protein>
<dbReference type="GO" id="GO:0005886">
    <property type="term" value="C:plasma membrane"/>
    <property type="evidence" value="ECO:0007669"/>
    <property type="project" value="UniProtKB-SubCell"/>
</dbReference>